<dbReference type="Proteomes" id="UP001218218">
    <property type="component" value="Unassembled WGS sequence"/>
</dbReference>
<sequence length="405" mass="44818">MAPWLCHFPVCLHSFSLPLCIFSVELLSSQLLLHFSLRPVSCSITVPVCTNDTSLLYLIILLIYPQADAVGRSRLRCQIFGQFTKPVTGNEPLISGLSNIDLNMFAASHPNYQVPDLKEYPPLVQYEASSTAIAIQKTNSFGAQTLRKVCTGPLGAGLEFRAQGLFGKFRHFAMEQTAATGKLASTNTSFLPLTMEPSNSFTSPSPSGPALSAADFSPSQNLLCTTSCCGRKMFADADQLLRYPRNGTVQQQQNPSQNHWPRGREPVPHLGQRGRGGARPQWYGWEHARWVGRSGEITAIRNSREILWARVLRFSTDSGDSQPCRVHLVRDACGALVFYPAFRLRTVPLAGIPPLLYAHTSVPAYYNILFFKHCRGLEILGNKESDEPSQGPTAQVTNFRPKHLK</sequence>
<organism evidence="2 3">
    <name type="scientific">Mycena albidolilacea</name>
    <dbReference type="NCBI Taxonomy" id="1033008"/>
    <lineage>
        <taxon>Eukaryota</taxon>
        <taxon>Fungi</taxon>
        <taxon>Dikarya</taxon>
        <taxon>Basidiomycota</taxon>
        <taxon>Agaricomycotina</taxon>
        <taxon>Agaricomycetes</taxon>
        <taxon>Agaricomycetidae</taxon>
        <taxon>Agaricales</taxon>
        <taxon>Marasmiineae</taxon>
        <taxon>Mycenaceae</taxon>
        <taxon>Mycena</taxon>
    </lineage>
</organism>
<dbReference type="AlphaFoldDB" id="A0AAD6YYT1"/>
<evidence type="ECO:0000256" key="1">
    <source>
        <dbReference type="SAM" id="MobiDB-lite"/>
    </source>
</evidence>
<evidence type="ECO:0000313" key="2">
    <source>
        <dbReference type="EMBL" id="KAJ7301549.1"/>
    </source>
</evidence>
<name>A0AAD6YYT1_9AGAR</name>
<dbReference type="EMBL" id="JARIHO010000132">
    <property type="protein sequence ID" value="KAJ7301549.1"/>
    <property type="molecule type" value="Genomic_DNA"/>
</dbReference>
<feature type="compositionally biased region" description="Polar residues" evidence="1">
    <location>
        <begin position="247"/>
        <end position="259"/>
    </location>
</feature>
<comment type="caution">
    <text evidence="2">The sequence shown here is derived from an EMBL/GenBank/DDBJ whole genome shotgun (WGS) entry which is preliminary data.</text>
</comment>
<keyword evidence="3" id="KW-1185">Reference proteome</keyword>
<feature type="region of interest" description="Disordered" evidence="1">
    <location>
        <begin position="247"/>
        <end position="278"/>
    </location>
</feature>
<accession>A0AAD6YYT1</accession>
<feature type="compositionally biased region" description="Polar residues" evidence="1">
    <location>
        <begin position="388"/>
        <end position="398"/>
    </location>
</feature>
<feature type="region of interest" description="Disordered" evidence="1">
    <location>
        <begin position="382"/>
        <end position="405"/>
    </location>
</feature>
<evidence type="ECO:0000313" key="3">
    <source>
        <dbReference type="Proteomes" id="UP001218218"/>
    </source>
</evidence>
<protein>
    <submittedName>
        <fullName evidence="2">Uncharacterized protein</fullName>
    </submittedName>
</protein>
<gene>
    <name evidence="2" type="ORF">DFH08DRAFT_827423</name>
</gene>
<reference evidence="2" key="1">
    <citation type="submission" date="2023-03" db="EMBL/GenBank/DDBJ databases">
        <title>Massive genome expansion in bonnet fungi (Mycena s.s.) driven by repeated elements and novel gene families across ecological guilds.</title>
        <authorList>
            <consortium name="Lawrence Berkeley National Laboratory"/>
            <person name="Harder C.B."/>
            <person name="Miyauchi S."/>
            <person name="Viragh M."/>
            <person name="Kuo A."/>
            <person name="Thoen E."/>
            <person name="Andreopoulos B."/>
            <person name="Lu D."/>
            <person name="Skrede I."/>
            <person name="Drula E."/>
            <person name="Henrissat B."/>
            <person name="Morin E."/>
            <person name="Kohler A."/>
            <person name="Barry K."/>
            <person name="LaButti K."/>
            <person name="Morin E."/>
            <person name="Salamov A."/>
            <person name="Lipzen A."/>
            <person name="Mereny Z."/>
            <person name="Hegedus B."/>
            <person name="Baldrian P."/>
            <person name="Stursova M."/>
            <person name="Weitz H."/>
            <person name="Taylor A."/>
            <person name="Grigoriev I.V."/>
            <person name="Nagy L.G."/>
            <person name="Martin F."/>
            <person name="Kauserud H."/>
        </authorList>
    </citation>
    <scope>NUCLEOTIDE SEQUENCE</scope>
    <source>
        <strain evidence="2">CBHHK002</strain>
    </source>
</reference>
<proteinExistence type="predicted"/>